<reference evidence="4" key="1">
    <citation type="submission" date="2014-09" db="EMBL/GenBank/DDBJ databases">
        <title>Vibrio variabilis JCM 19239. (C206) whole genome shotgun sequence.</title>
        <authorList>
            <person name="Sawabe T."/>
            <person name="Meirelles P."/>
            <person name="Nakanishi M."/>
            <person name="Sayaka M."/>
            <person name="Hattori M."/>
            <person name="Ohkuma M."/>
        </authorList>
    </citation>
    <scope>NUCLEOTIDE SEQUENCE [LARGE SCALE GENOMIC DNA]</scope>
    <source>
        <strain evidence="4">JCM 19239</strain>
    </source>
</reference>
<dbReference type="InterPro" id="IPR050194">
    <property type="entry name" value="Glycosyltransferase_grp1"/>
</dbReference>
<evidence type="ECO:0000313" key="3">
    <source>
        <dbReference type="EMBL" id="GAL24253.1"/>
    </source>
</evidence>
<feature type="domain" description="Glycosyl transferase family 1" evidence="1">
    <location>
        <begin position="230"/>
        <end position="376"/>
    </location>
</feature>
<evidence type="ECO:0000259" key="1">
    <source>
        <dbReference type="Pfam" id="PF00534"/>
    </source>
</evidence>
<proteinExistence type="predicted"/>
<dbReference type="Pfam" id="PF00534">
    <property type="entry name" value="Glycos_transf_1"/>
    <property type="match status" value="1"/>
</dbReference>
<dbReference type="SUPFAM" id="SSF53756">
    <property type="entry name" value="UDP-Glycosyltransferase/glycogen phosphorylase"/>
    <property type="match status" value="1"/>
</dbReference>
<keyword evidence="4" id="KW-1185">Reference proteome</keyword>
<organism evidence="3 4">
    <name type="scientific">Vibrio variabilis</name>
    <dbReference type="NCBI Taxonomy" id="990271"/>
    <lineage>
        <taxon>Bacteria</taxon>
        <taxon>Pseudomonadati</taxon>
        <taxon>Pseudomonadota</taxon>
        <taxon>Gammaproteobacteria</taxon>
        <taxon>Vibrionales</taxon>
        <taxon>Vibrionaceae</taxon>
        <taxon>Vibrio</taxon>
    </lineage>
</organism>
<dbReference type="Pfam" id="PF13439">
    <property type="entry name" value="Glyco_transf_4"/>
    <property type="match status" value="1"/>
</dbReference>
<dbReference type="Gene3D" id="3.40.50.2000">
    <property type="entry name" value="Glycogen Phosphorylase B"/>
    <property type="match status" value="2"/>
</dbReference>
<accession>A0ABQ0J636</accession>
<dbReference type="CDD" id="cd03801">
    <property type="entry name" value="GT4_PimA-like"/>
    <property type="match status" value="1"/>
</dbReference>
<gene>
    <name evidence="3" type="ORF">JCM19239_3956</name>
</gene>
<dbReference type="EMBL" id="BBMS01000003">
    <property type="protein sequence ID" value="GAL24253.1"/>
    <property type="molecule type" value="Genomic_DNA"/>
</dbReference>
<feature type="domain" description="Glycosyltransferase subfamily 4-like N-terminal" evidence="2">
    <location>
        <begin position="68"/>
        <end position="220"/>
    </location>
</feature>
<reference evidence="4" key="2">
    <citation type="submission" date="2014-09" db="EMBL/GenBank/DDBJ databases">
        <authorList>
            <consortium name="NBRP consortium"/>
            <person name="Sawabe T."/>
            <person name="Meirelles P."/>
            <person name="Nakanishi M."/>
            <person name="Sayaka M."/>
            <person name="Hattori M."/>
            <person name="Ohkuma M."/>
        </authorList>
    </citation>
    <scope>NUCLEOTIDE SEQUENCE [LARGE SCALE GENOMIC DNA]</scope>
    <source>
        <strain evidence="4">JCM 19239</strain>
    </source>
</reference>
<dbReference type="Proteomes" id="UP000029223">
    <property type="component" value="Unassembled WGS sequence"/>
</dbReference>
<comment type="caution">
    <text evidence="3">The sequence shown here is derived from an EMBL/GenBank/DDBJ whole genome shotgun (WGS) entry which is preliminary data.</text>
</comment>
<dbReference type="PANTHER" id="PTHR45947:SF13">
    <property type="entry name" value="TRANSFERASE"/>
    <property type="match status" value="1"/>
</dbReference>
<sequence length="407" mass="46541">MRSMKAGRPVSVLAINQIDEVRGGSDRCFFNTNEILEYYGNNVTPFYTSSVNKQYPIEIDFDSRAPSSVIKYFYNFDARRKLSKLIEVSYVDYDLAHLHIYYGKLTASILEPLRRNSIPIVQTLHEYKLSCPVYTHINNGEVCNKCIGSTSFNCVFNKCKDNSFVSSAVRYLEYNISRWLGDVDKIDKFICVSNFQMKKMIQSGVPESKLTTIYNFVDAESISSDVYEGDYLLFFGRLEKIKGVHTLISTMTRHPDKKLLIVGQGPYEDELHSIVKEHGLINVDFLGFKQGEELWELVRKSKAIMVPSEWYENCSMTVLEGKAYSKPIVASSIGGITEQIKDGENGFLHEPGDVESISNAIERLYSSSYNDVAKNSRLDLDERYSKEVYYNQLSSLYQEVINARSTR</sequence>
<name>A0ABQ0J636_9VIBR</name>
<dbReference type="InterPro" id="IPR001296">
    <property type="entry name" value="Glyco_trans_1"/>
</dbReference>
<dbReference type="PANTHER" id="PTHR45947">
    <property type="entry name" value="SULFOQUINOVOSYL TRANSFERASE SQD2"/>
    <property type="match status" value="1"/>
</dbReference>
<dbReference type="InterPro" id="IPR028098">
    <property type="entry name" value="Glyco_trans_4-like_N"/>
</dbReference>
<evidence type="ECO:0000313" key="4">
    <source>
        <dbReference type="Proteomes" id="UP000029223"/>
    </source>
</evidence>
<protein>
    <submittedName>
        <fullName evidence="3">Glycosyltransferase protein</fullName>
    </submittedName>
</protein>
<evidence type="ECO:0000259" key="2">
    <source>
        <dbReference type="Pfam" id="PF13439"/>
    </source>
</evidence>